<geneLocation type="plasmid" evidence="6 12">
    <name>unnamed2</name>
</geneLocation>
<evidence type="ECO:0000313" key="6">
    <source>
        <dbReference type="EMBL" id="WHS18819.1"/>
    </source>
</evidence>
<evidence type="ECO:0000313" key="4">
    <source>
        <dbReference type="EMBL" id="MYY65800.1"/>
    </source>
</evidence>
<dbReference type="EMBL" id="CP114511">
    <property type="protein sequence ID" value="WHS18819.1"/>
    <property type="molecule type" value="Genomic_DNA"/>
</dbReference>
<dbReference type="AlphaFoldDB" id="A0A089QGC9"/>
<evidence type="ECO:0000313" key="8">
    <source>
        <dbReference type="Proteomes" id="UP000192575"/>
    </source>
</evidence>
<organism evidence="1 7">
    <name type="scientific">Ligilactobacillus salivarius</name>
    <dbReference type="NCBI Taxonomy" id="1624"/>
    <lineage>
        <taxon>Bacteria</taxon>
        <taxon>Bacillati</taxon>
        <taxon>Bacillota</taxon>
        <taxon>Bacilli</taxon>
        <taxon>Lactobacillales</taxon>
        <taxon>Lactobacillaceae</taxon>
        <taxon>Ligilactobacillus</taxon>
    </lineage>
</organism>
<evidence type="ECO:0000313" key="10">
    <source>
        <dbReference type="Proteomes" id="UP000467635"/>
    </source>
</evidence>
<evidence type="ECO:0000313" key="3">
    <source>
        <dbReference type="EMBL" id="MSE08027.1"/>
    </source>
</evidence>
<evidence type="ECO:0000313" key="12">
    <source>
        <dbReference type="Proteomes" id="UP001224533"/>
    </source>
</evidence>
<reference evidence="9 10" key="3">
    <citation type="submission" date="2019-11" db="EMBL/GenBank/DDBJ databases">
        <title>Draft Genome Sequence of Plant Growth-Promoting Rhizosphere-Associated Bacteria.</title>
        <authorList>
            <person name="Vasilyev I.Y."/>
            <person name="Radchenko V."/>
            <person name="Ilnitskaya E.V."/>
        </authorList>
    </citation>
    <scope>NUCLEOTIDE SEQUENCE [LARGE SCALE GENOMIC DNA]</scope>
    <source>
        <strain evidence="3 10">VRA_01-1sq_f</strain>
        <strain evidence="2 9">VRA_1sq_f</strain>
    </source>
</reference>
<accession>A0A089QGC9</accession>
<sequence length="115" mass="13528">MKAEYSQVEKVLDVLNYWCARYKYDEGDLYLALTRTVSMPIVDAFKPFKRIEVDAYFVEKANIALAAYKMFDTEDRNYMAKVIPFFRQMDASNNAELKEGQQKVERVFTDDQVLL</sequence>
<protein>
    <submittedName>
        <fullName evidence="1">Uncharacterized protein</fullName>
    </submittedName>
</protein>
<gene>
    <name evidence="5" type="ORF">B6U56_09415</name>
    <name evidence="4" type="ORF">FYL25_10465</name>
    <name evidence="3" type="ORF">GKC33_04635</name>
    <name evidence="2" type="ORF">GKC34_00055</name>
    <name evidence="1" type="ORF">LSJ_4008c</name>
    <name evidence="6" type="ORF">O2U02_11115</name>
</gene>
<evidence type="ECO:0000313" key="11">
    <source>
        <dbReference type="Proteomes" id="UP000471678"/>
    </source>
</evidence>
<dbReference type="Proteomes" id="UP000467635">
    <property type="component" value="Unassembled WGS sequence"/>
</dbReference>
<proteinExistence type="predicted"/>
<dbReference type="Proteomes" id="UP000029488">
    <property type="component" value="Plasmid pLMP1046"/>
</dbReference>
<reference evidence="6 12" key="5">
    <citation type="submission" date="2022-12" db="EMBL/GenBank/DDBJ databases">
        <title>Assessment of beneficial effects and identification of host adaptation-associated genes of Ligilactobacillus salivarius isolated from Meles meles.</title>
        <authorList>
            <person name="Wang Y."/>
        </authorList>
    </citation>
    <scope>NUCLEOTIDE SEQUENCE [LARGE SCALE GENOMIC DNA]</scope>
    <source>
        <strain evidence="6 12">S35</strain>
        <plasmid evidence="6 12">unnamed2</plasmid>
    </source>
</reference>
<geneLocation type="plasmid" evidence="1 7">
    <name>pLMP1046</name>
</geneLocation>
<evidence type="ECO:0000313" key="5">
    <source>
        <dbReference type="EMBL" id="OQQ89368.1"/>
    </source>
</evidence>
<dbReference type="EMBL" id="WKKZ01000001">
    <property type="protein sequence ID" value="MSE04272.1"/>
    <property type="molecule type" value="Genomic_DNA"/>
</dbReference>
<name>A0A089QGC9_9LACO</name>
<evidence type="ECO:0000313" key="2">
    <source>
        <dbReference type="EMBL" id="MSE04272.1"/>
    </source>
</evidence>
<keyword evidence="1" id="KW-0614">Plasmid</keyword>
<dbReference type="Proteomes" id="UP001224533">
    <property type="component" value="Plasmid unnamed2"/>
</dbReference>
<evidence type="ECO:0000313" key="1">
    <source>
        <dbReference type="EMBL" id="AIR11785.1"/>
    </source>
</evidence>
<dbReference type="RefSeq" id="WP_044005929.1">
    <property type="nucleotide sequence ID" value="NZ_CP007649.1"/>
</dbReference>
<dbReference type="Proteomes" id="UP000192575">
    <property type="component" value="Unassembled WGS sequence"/>
</dbReference>
<dbReference type="Proteomes" id="UP000471678">
    <property type="component" value="Unassembled WGS sequence"/>
</dbReference>
<evidence type="ECO:0000313" key="9">
    <source>
        <dbReference type="Proteomes" id="UP000437575"/>
    </source>
</evidence>
<reference evidence="1 7" key="1">
    <citation type="journal article" date="2014" name="BMC Genomics">
        <title>Unusual genome complexity in Lactobacillus salivarius JCM1046.</title>
        <authorList>
            <person name="Raftis E.J."/>
            <person name="Forde B.M."/>
            <person name="Claesson M.J."/>
            <person name="O'Toole P.W."/>
        </authorList>
    </citation>
    <scope>NUCLEOTIDE SEQUENCE [LARGE SCALE GENOMIC DNA]</scope>
    <source>
        <strain evidence="1 7">JCM1046</strain>
        <plasmid evidence="1 7">pLMP1046</plasmid>
    </source>
</reference>
<dbReference type="EMBL" id="WKKX01000145">
    <property type="protein sequence ID" value="MSE08027.1"/>
    <property type="molecule type" value="Genomic_DNA"/>
</dbReference>
<reference evidence="5 8" key="2">
    <citation type="submission" date="2017-03" db="EMBL/GenBank/DDBJ databases">
        <title>Phylogenomics and comparative genomics of Lactobacillus salivarius, a mammalian gut commensal.</title>
        <authorList>
            <person name="Harris H.M."/>
        </authorList>
    </citation>
    <scope>NUCLEOTIDE SEQUENCE [LARGE SCALE GENOMIC DNA]</scope>
    <source>
        <strain evidence="5 8">JCM 1047</strain>
    </source>
</reference>
<dbReference type="KEGG" id="lsj:LSJ_4008c"/>
<dbReference type="EMBL" id="NBEF01000033">
    <property type="protein sequence ID" value="OQQ89368.1"/>
    <property type="molecule type" value="Genomic_DNA"/>
</dbReference>
<dbReference type="Proteomes" id="UP000437575">
    <property type="component" value="Unassembled WGS sequence"/>
</dbReference>
<evidence type="ECO:0000313" key="7">
    <source>
        <dbReference type="Proteomes" id="UP000029488"/>
    </source>
</evidence>
<reference evidence="4 11" key="4">
    <citation type="journal article" date="2020" name="Food Funct.">
        <title>Screening of Lactobacillus salivarius strains from the feces of Chinese populations and the evaluation of their effects against intestinal inflammation in mice.</title>
        <authorList>
            <person name="Zhai Q."/>
            <person name="Shen X."/>
            <person name="Cen S."/>
            <person name="Zhang C."/>
            <person name="Tian F."/>
            <person name="Zhao J."/>
            <person name="Zhang H."/>
            <person name="Xue Y."/>
            <person name="Chen W."/>
        </authorList>
    </citation>
    <scope>NUCLEOTIDE SEQUENCE [LARGE SCALE GENOMIC DNA]</scope>
    <source>
        <strain evidence="4 11">FYNDL5_1.scaf</strain>
    </source>
</reference>
<dbReference type="EMBL" id="VSUB01000024">
    <property type="protein sequence ID" value="MYY65800.1"/>
    <property type="molecule type" value="Genomic_DNA"/>
</dbReference>
<dbReference type="EMBL" id="CP007649">
    <property type="protein sequence ID" value="AIR11785.1"/>
    <property type="molecule type" value="Genomic_DNA"/>
</dbReference>